<organism evidence="1 2">
    <name type="scientific">Araneus ventricosus</name>
    <name type="common">Orbweaver spider</name>
    <name type="synonym">Epeira ventricosa</name>
    <dbReference type="NCBI Taxonomy" id="182803"/>
    <lineage>
        <taxon>Eukaryota</taxon>
        <taxon>Metazoa</taxon>
        <taxon>Ecdysozoa</taxon>
        <taxon>Arthropoda</taxon>
        <taxon>Chelicerata</taxon>
        <taxon>Arachnida</taxon>
        <taxon>Araneae</taxon>
        <taxon>Araneomorphae</taxon>
        <taxon>Entelegynae</taxon>
        <taxon>Araneoidea</taxon>
        <taxon>Araneidae</taxon>
        <taxon>Araneus</taxon>
    </lineage>
</organism>
<evidence type="ECO:0000313" key="1">
    <source>
        <dbReference type="EMBL" id="GBM03516.1"/>
    </source>
</evidence>
<proteinExistence type="predicted"/>
<sequence length="111" mass="12610">MSVTKSHKNWHVFLTVGRECAKKLARLQDSRPQRVKPCSHGTWLDKPRIDRGSYCGLWSMEFRPVAPSSRHVAWQTSSRSRFVLRSVVAGIPTSRAVLTVRGLTNLSETFD</sequence>
<gene>
    <name evidence="1" type="ORF">AVEN_96967_1</name>
</gene>
<protein>
    <submittedName>
        <fullName evidence="1">Uncharacterized protein</fullName>
    </submittedName>
</protein>
<evidence type="ECO:0000313" key="2">
    <source>
        <dbReference type="Proteomes" id="UP000499080"/>
    </source>
</evidence>
<name>A0A4Y2CHZ4_ARAVE</name>
<reference evidence="1 2" key="1">
    <citation type="journal article" date="2019" name="Sci. Rep.">
        <title>Orb-weaving spider Araneus ventricosus genome elucidates the spidroin gene catalogue.</title>
        <authorList>
            <person name="Kono N."/>
            <person name="Nakamura H."/>
            <person name="Ohtoshi R."/>
            <person name="Moran D.A.P."/>
            <person name="Shinohara A."/>
            <person name="Yoshida Y."/>
            <person name="Fujiwara M."/>
            <person name="Mori M."/>
            <person name="Tomita M."/>
            <person name="Arakawa K."/>
        </authorList>
    </citation>
    <scope>NUCLEOTIDE SEQUENCE [LARGE SCALE GENOMIC DNA]</scope>
</reference>
<dbReference type="Proteomes" id="UP000499080">
    <property type="component" value="Unassembled WGS sequence"/>
</dbReference>
<dbReference type="EMBL" id="BGPR01163195">
    <property type="protein sequence ID" value="GBM03516.1"/>
    <property type="molecule type" value="Genomic_DNA"/>
</dbReference>
<accession>A0A4Y2CHZ4</accession>
<keyword evidence="2" id="KW-1185">Reference proteome</keyword>
<dbReference type="AlphaFoldDB" id="A0A4Y2CHZ4"/>
<comment type="caution">
    <text evidence="1">The sequence shown here is derived from an EMBL/GenBank/DDBJ whole genome shotgun (WGS) entry which is preliminary data.</text>
</comment>